<keyword evidence="2" id="KW-0808">Transferase</keyword>
<gene>
    <name evidence="9" type="ORF">FWILDA_LOCUS6272</name>
</gene>
<keyword evidence="7" id="KW-0030">Aminoacyl-tRNA synthetase</keyword>
<protein>
    <submittedName>
        <fullName evidence="9">19263_t:CDS:1</fullName>
    </submittedName>
</protein>
<dbReference type="GO" id="GO:0004674">
    <property type="term" value="F:protein serine/threonine kinase activity"/>
    <property type="evidence" value="ECO:0007669"/>
    <property type="project" value="TreeGrafter"/>
</dbReference>
<proteinExistence type="predicted"/>
<keyword evidence="5" id="KW-0067">ATP-binding</keyword>
<accession>A0A9W4SML9</accession>
<dbReference type="GO" id="GO:0006418">
    <property type="term" value="P:tRNA aminoacylation for protein translation"/>
    <property type="evidence" value="ECO:0007669"/>
    <property type="project" value="InterPro"/>
</dbReference>
<feature type="domain" description="Protein kinase" evidence="8">
    <location>
        <begin position="1"/>
        <end position="340"/>
    </location>
</feature>
<dbReference type="Pfam" id="PF13603">
    <property type="entry name" value="tRNA-synt_1_2"/>
    <property type="match status" value="1"/>
</dbReference>
<evidence type="ECO:0000256" key="3">
    <source>
        <dbReference type="ARBA" id="ARBA00022741"/>
    </source>
</evidence>
<dbReference type="InterPro" id="IPR051681">
    <property type="entry name" value="Ser/Thr_Kinases-Pseudokinases"/>
</dbReference>
<dbReference type="GO" id="GO:0004812">
    <property type="term" value="F:aminoacyl-tRNA ligase activity"/>
    <property type="evidence" value="ECO:0007669"/>
    <property type="project" value="UniProtKB-KW"/>
</dbReference>
<keyword evidence="3" id="KW-0547">Nucleotide-binding</keyword>
<evidence type="ECO:0000313" key="10">
    <source>
        <dbReference type="Proteomes" id="UP001153678"/>
    </source>
</evidence>
<keyword evidence="10" id="KW-1185">Reference proteome</keyword>
<dbReference type="EMBL" id="CAMKVN010001116">
    <property type="protein sequence ID" value="CAI2173804.1"/>
    <property type="molecule type" value="Genomic_DNA"/>
</dbReference>
<dbReference type="GO" id="GO:0005524">
    <property type="term" value="F:ATP binding"/>
    <property type="evidence" value="ECO:0007669"/>
    <property type="project" value="UniProtKB-KW"/>
</dbReference>
<dbReference type="InterPro" id="IPR011009">
    <property type="entry name" value="Kinase-like_dom_sf"/>
</dbReference>
<dbReference type="InterPro" id="IPR009008">
    <property type="entry name" value="Val/Leu/Ile-tRNA-synth_edit"/>
</dbReference>
<dbReference type="InterPro" id="IPR025709">
    <property type="entry name" value="Leu_tRNA-synth_edit"/>
</dbReference>
<dbReference type="SUPFAM" id="SSF56112">
    <property type="entry name" value="Protein kinase-like (PK-like)"/>
    <property type="match status" value="1"/>
</dbReference>
<dbReference type="SUPFAM" id="SSF50677">
    <property type="entry name" value="ValRS/IleRS/LeuRS editing domain"/>
    <property type="match status" value="1"/>
</dbReference>
<keyword evidence="6" id="KW-0648">Protein biosynthesis</keyword>
<dbReference type="PROSITE" id="PS50011">
    <property type="entry name" value="PROTEIN_KINASE_DOM"/>
    <property type="match status" value="1"/>
</dbReference>
<dbReference type="PANTHER" id="PTHR44329">
    <property type="entry name" value="SERINE/THREONINE-PROTEIN KINASE TNNI3K-RELATED"/>
    <property type="match status" value="1"/>
</dbReference>
<organism evidence="9 10">
    <name type="scientific">Funneliformis geosporum</name>
    <dbReference type="NCBI Taxonomy" id="1117311"/>
    <lineage>
        <taxon>Eukaryota</taxon>
        <taxon>Fungi</taxon>
        <taxon>Fungi incertae sedis</taxon>
        <taxon>Mucoromycota</taxon>
        <taxon>Glomeromycotina</taxon>
        <taxon>Glomeromycetes</taxon>
        <taxon>Glomerales</taxon>
        <taxon>Glomeraceae</taxon>
        <taxon>Funneliformis</taxon>
    </lineage>
</organism>
<dbReference type="Proteomes" id="UP001153678">
    <property type="component" value="Unassembled WGS sequence"/>
</dbReference>
<dbReference type="Pfam" id="PF07714">
    <property type="entry name" value="PK_Tyr_Ser-Thr"/>
    <property type="match status" value="1"/>
</dbReference>
<evidence type="ECO:0000256" key="2">
    <source>
        <dbReference type="ARBA" id="ARBA00022679"/>
    </source>
</evidence>
<keyword evidence="1" id="KW-0436">Ligase</keyword>
<evidence type="ECO:0000256" key="5">
    <source>
        <dbReference type="ARBA" id="ARBA00022840"/>
    </source>
</evidence>
<comment type="caution">
    <text evidence="9">The sequence shown here is derived from an EMBL/GenBank/DDBJ whole genome shotgun (WGS) entry which is preliminary data.</text>
</comment>
<evidence type="ECO:0000256" key="1">
    <source>
        <dbReference type="ARBA" id="ARBA00022598"/>
    </source>
</evidence>
<evidence type="ECO:0000256" key="6">
    <source>
        <dbReference type="ARBA" id="ARBA00022917"/>
    </source>
</evidence>
<dbReference type="AlphaFoldDB" id="A0A9W4SML9"/>
<dbReference type="InterPro" id="IPR000719">
    <property type="entry name" value="Prot_kinase_dom"/>
</dbReference>
<reference evidence="9" key="1">
    <citation type="submission" date="2022-08" db="EMBL/GenBank/DDBJ databases">
        <authorList>
            <person name="Kallberg Y."/>
            <person name="Tangrot J."/>
            <person name="Rosling A."/>
        </authorList>
    </citation>
    <scope>NUCLEOTIDE SEQUENCE</scope>
    <source>
        <strain evidence="9">Wild A</strain>
    </source>
</reference>
<dbReference type="GO" id="GO:0002161">
    <property type="term" value="F:aminoacyl-tRNA deacylase activity"/>
    <property type="evidence" value="ECO:0007669"/>
    <property type="project" value="InterPro"/>
</dbReference>
<evidence type="ECO:0000256" key="4">
    <source>
        <dbReference type="ARBA" id="ARBA00022777"/>
    </source>
</evidence>
<dbReference type="Gene3D" id="1.10.510.10">
    <property type="entry name" value="Transferase(Phosphotransferase) domain 1"/>
    <property type="match status" value="1"/>
</dbReference>
<dbReference type="OrthoDB" id="6718656at2759"/>
<name>A0A9W4SML9_9GLOM</name>
<keyword evidence="4" id="KW-0418">Kinase</keyword>
<dbReference type="InterPro" id="IPR001245">
    <property type="entry name" value="Ser-Thr/Tyr_kinase_cat_dom"/>
</dbReference>
<dbReference type="Gene3D" id="3.90.740.10">
    <property type="entry name" value="Valyl/Leucyl/Isoleucyl-tRNA synthetase, editing domain"/>
    <property type="match status" value="1"/>
</dbReference>
<sequence>MSFQQTRNSDFTDFALISLNGTYNSNFSKCLDCAREQSSAEWCKICEINAFKENYKNWKIDNIFIKNFIKHNQLNATKSADYLEYIDIKQFDLVENTNKGGSFSTIFSAVWMEGPRWIWDKEVEQLTRNGPINVSLKRLNNPQNISKEYLNQVTYEYHRVLHFGNVADFFGITKDFTSNYMFVLKDNDNEDLYSYPIHKNGLIHGNIHGGNLLIENESGSEYMRIVDVELNGPVNKKKSNEIYGVLPYADPEILKGNIPTKAADIYSFGIIMWTLSVGIRPWGNRPHDLSLATEICSGFRPEIIDGTPYAYVQLMTQCWNPDPLKRPTASKLYNLFGRWVNLICDDPIPSALFDQFNIADEKKFLDLEQNQYYQQDIHPQAIYYTRTIIDFSVVEKKITIPVFTTRPDTIFGVVAIALSINHSLISEIVLPEYQKKVNDFCEYWKDKKENKEVVGEFTGSYCLNPLNNEKIPVWITNFINKEVLEPEKIFSEQEKKQNKEIDFTFAKKYELLSVGVIGLYQKDYRGERNNWYYHETYLCLNCRRPKKMGWADYGTEIINQELEKKGAENHQKELLSEKELPLILPTLTDFAPPSLLFSFAKSRKLY</sequence>
<evidence type="ECO:0000313" key="9">
    <source>
        <dbReference type="EMBL" id="CAI2173804.1"/>
    </source>
</evidence>
<dbReference type="PANTHER" id="PTHR44329:SF288">
    <property type="entry name" value="MITOGEN-ACTIVATED PROTEIN KINASE KINASE KINASE 20"/>
    <property type="match status" value="1"/>
</dbReference>
<evidence type="ECO:0000259" key="8">
    <source>
        <dbReference type="PROSITE" id="PS50011"/>
    </source>
</evidence>
<evidence type="ECO:0000256" key="7">
    <source>
        <dbReference type="ARBA" id="ARBA00023146"/>
    </source>
</evidence>